<dbReference type="Gene3D" id="2.30.110.10">
    <property type="entry name" value="Electron Transport, Fmn-binding Protein, Chain A"/>
    <property type="match status" value="1"/>
</dbReference>
<dbReference type="AlphaFoldDB" id="A0A7K2J0I2"/>
<dbReference type="EMBL" id="WWHY01000001">
    <property type="protein sequence ID" value="MYR35616.1"/>
    <property type="molecule type" value="Genomic_DNA"/>
</dbReference>
<evidence type="ECO:0000256" key="1">
    <source>
        <dbReference type="ARBA" id="ARBA00008710"/>
    </source>
</evidence>
<reference evidence="3 4" key="1">
    <citation type="journal article" date="2019" name="Nat. Commun.">
        <title>The antimicrobial potential of Streptomyces from insect microbiomes.</title>
        <authorList>
            <person name="Chevrette M.G."/>
            <person name="Carlson C.M."/>
            <person name="Ortega H.E."/>
            <person name="Thomas C."/>
            <person name="Ananiev G.E."/>
            <person name="Barns K.J."/>
            <person name="Book A.J."/>
            <person name="Cagnazzo J."/>
            <person name="Carlos C."/>
            <person name="Flanigan W."/>
            <person name="Grubbs K.J."/>
            <person name="Horn H.A."/>
            <person name="Hoffmann F.M."/>
            <person name="Klassen J.L."/>
            <person name="Knack J.J."/>
            <person name="Lewin G.R."/>
            <person name="McDonald B.R."/>
            <person name="Muller L."/>
            <person name="Melo W.G.P."/>
            <person name="Pinto-Tomas A.A."/>
            <person name="Schmitz A."/>
            <person name="Wendt-Pienkowski E."/>
            <person name="Wildman S."/>
            <person name="Zhao M."/>
            <person name="Zhang F."/>
            <person name="Bugni T.S."/>
            <person name="Andes D.R."/>
            <person name="Pupo M.T."/>
            <person name="Currie C.R."/>
        </authorList>
    </citation>
    <scope>NUCLEOTIDE SEQUENCE [LARGE SCALE GENOMIC DNA]</scope>
    <source>
        <strain evidence="3 4">SID5840</strain>
    </source>
</reference>
<evidence type="ECO:0000313" key="3">
    <source>
        <dbReference type="EMBL" id="MYR35616.1"/>
    </source>
</evidence>
<sequence>MATHDILPGEYEPSASQWVRDQVELYERTGGREGDTLMDTGMPVVILSTRGRKSGKVRKSAVMKVEHGGLYAVIGSQGGAPEDPAWVHNLRAAPDEVALQDGPEPFAATAREVEGDERELWWERAVAAYPPYADYQRKTDRRIPVFVVGPKG</sequence>
<dbReference type="PANTHER" id="PTHR39428">
    <property type="entry name" value="F420H(2)-DEPENDENT QUINONE REDUCTASE RV1261C"/>
    <property type="match status" value="1"/>
</dbReference>
<name>A0A7K2J0I2_9ACTN</name>
<dbReference type="NCBIfam" id="TIGR00026">
    <property type="entry name" value="hi_GC_TIGR00026"/>
    <property type="match status" value="1"/>
</dbReference>
<dbReference type="Proteomes" id="UP000467124">
    <property type="component" value="Unassembled WGS sequence"/>
</dbReference>
<dbReference type="GO" id="GO:0070967">
    <property type="term" value="F:coenzyme F420 binding"/>
    <property type="evidence" value="ECO:0007669"/>
    <property type="project" value="TreeGrafter"/>
</dbReference>
<gene>
    <name evidence="3" type="ORF">GTW20_25975</name>
</gene>
<evidence type="ECO:0000313" key="4">
    <source>
        <dbReference type="Proteomes" id="UP000467124"/>
    </source>
</evidence>
<protein>
    <submittedName>
        <fullName evidence="3">Nitroreductase family deazaflavin-dependent oxidoreductase</fullName>
    </submittedName>
</protein>
<dbReference type="GO" id="GO:0016491">
    <property type="term" value="F:oxidoreductase activity"/>
    <property type="evidence" value="ECO:0007669"/>
    <property type="project" value="InterPro"/>
</dbReference>
<dbReference type="GeneID" id="91393955"/>
<proteinExistence type="inferred from homology"/>
<dbReference type="InterPro" id="IPR004378">
    <property type="entry name" value="F420H2_quin_Rdtase"/>
</dbReference>
<dbReference type="PANTHER" id="PTHR39428:SF3">
    <property type="entry name" value="DEAZAFLAVIN-DEPENDENT NITROREDUCTASE"/>
    <property type="match status" value="1"/>
</dbReference>
<organism evidence="3 4">
    <name type="scientific">Nocardiopsis alba</name>
    <dbReference type="NCBI Taxonomy" id="53437"/>
    <lineage>
        <taxon>Bacteria</taxon>
        <taxon>Bacillati</taxon>
        <taxon>Actinomycetota</taxon>
        <taxon>Actinomycetes</taxon>
        <taxon>Streptosporangiales</taxon>
        <taxon>Nocardiopsidaceae</taxon>
        <taxon>Nocardiopsis</taxon>
    </lineage>
</organism>
<dbReference type="InterPro" id="IPR012349">
    <property type="entry name" value="Split_barrel_FMN-bd"/>
</dbReference>
<dbReference type="GO" id="GO:0005886">
    <property type="term" value="C:plasma membrane"/>
    <property type="evidence" value="ECO:0007669"/>
    <property type="project" value="TreeGrafter"/>
</dbReference>
<comment type="catalytic activity">
    <reaction evidence="2">
        <text>oxidized coenzyme F420-(gamma-L-Glu)(n) + a quinol + H(+) = reduced coenzyme F420-(gamma-L-Glu)(n) + a quinone</text>
        <dbReference type="Rhea" id="RHEA:39663"/>
        <dbReference type="Rhea" id="RHEA-COMP:12939"/>
        <dbReference type="Rhea" id="RHEA-COMP:14378"/>
        <dbReference type="ChEBI" id="CHEBI:15378"/>
        <dbReference type="ChEBI" id="CHEBI:24646"/>
        <dbReference type="ChEBI" id="CHEBI:132124"/>
        <dbReference type="ChEBI" id="CHEBI:133980"/>
        <dbReference type="ChEBI" id="CHEBI:139511"/>
    </reaction>
</comment>
<dbReference type="RefSeq" id="WP_017535300.1">
    <property type="nucleotide sequence ID" value="NZ_BAZE01000015.1"/>
</dbReference>
<evidence type="ECO:0000256" key="2">
    <source>
        <dbReference type="ARBA" id="ARBA00049106"/>
    </source>
</evidence>
<accession>A0A7K2J0I2</accession>
<comment type="caution">
    <text evidence="3">The sequence shown here is derived from an EMBL/GenBank/DDBJ whole genome shotgun (WGS) entry which is preliminary data.</text>
</comment>
<comment type="similarity">
    <text evidence="1">Belongs to the F420H(2)-dependent quinone reductase family.</text>
</comment>
<dbReference type="Pfam" id="PF04075">
    <property type="entry name" value="F420H2_quin_red"/>
    <property type="match status" value="1"/>
</dbReference>